<proteinExistence type="predicted"/>
<dbReference type="InterPro" id="IPR043128">
    <property type="entry name" value="Rev_trsase/Diguanyl_cyclase"/>
</dbReference>
<dbReference type="Pfam" id="PF17919">
    <property type="entry name" value="RT_RNaseH_2"/>
    <property type="match status" value="1"/>
</dbReference>
<dbReference type="SUPFAM" id="SSF56672">
    <property type="entry name" value="DNA/RNA polymerases"/>
    <property type="match status" value="1"/>
</dbReference>
<dbReference type="Proteomes" id="UP000325315">
    <property type="component" value="Unassembled WGS sequence"/>
</dbReference>
<dbReference type="InterPro" id="IPR036397">
    <property type="entry name" value="RNaseH_sf"/>
</dbReference>
<dbReference type="Pfam" id="PF00078">
    <property type="entry name" value="RVT_1"/>
    <property type="match status" value="1"/>
</dbReference>
<dbReference type="InterPro" id="IPR002156">
    <property type="entry name" value="RNaseH_domain"/>
</dbReference>
<dbReference type="InterPro" id="IPR001584">
    <property type="entry name" value="Integrase_cat-core"/>
</dbReference>
<protein>
    <submittedName>
        <fullName evidence="2">Protein NYNRIN-like</fullName>
    </submittedName>
</protein>
<dbReference type="PANTHER" id="PTHR48475">
    <property type="entry name" value="RIBONUCLEASE H"/>
    <property type="match status" value="1"/>
</dbReference>
<dbReference type="Pfam" id="PF13456">
    <property type="entry name" value="RVT_3"/>
    <property type="match status" value="1"/>
</dbReference>
<keyword evidence="3" id="KW-1185">Reference proteome</keyword>
<dbReference type="CDD" id="cd01647">
    <property type="entry name" value="RT_LTR"/>
    <property type="match status" value="1"/>
</dbReference>
<evidence type="ECO:0000313" key="2">
    <source>
        <dbReference type="EMBL" id="KAA3469334.1"/>
    </source>
</evidence>
<reference evidence="3" key="1">
    <citation type="journal article" date="2019" name="Plant Biotechnol. J.">
        <title>Genome sequencing of the Australian wild diploid species Gossypium australe highlights disease resistance and delayed gland morphogenesis.</title>
        <authorList>
            <person name="Cai Y."/>
            <person name="Cai X."/>
            <person name="Wang Q."/>
            <person name="Wang P."/>
            <person name="Zhang Y."/>
            <person name="Cai C."/>
            <person name="Xu Y."/>
            <person name="Wang K."/>
            <person name="Zhou Z."/>
            <person name="Wang C."/>
            <person name="Geng S."/>
            <person name="Li B."/>
            <person name="Dong Q."/>
            <person name="Hou Y."/>
            <person name="Wang H."/>
            <person name="Ai P."/>
            <person name="Liu Z."/>
            <person name="Yi F."/>
            <person name="Sun M."/>
            <person name="An G."/>
            <person name="Cheng J."/>
            <person name="Zhang Y."/>
            <person name="Shi Q."/>
            <person name="Xie Y."/>
            <person name="Shi X."/>
            <person name="Chang Y."/>
            <person name="Huang F."/>
            <person name="Chen Y."/>
            <person name="Hong S."/>
            <person name="Mi L."/>
            <person name="Sun Q."/>
            <person name="Zhang L."/>
            <person name="Zhou B."/>
            <person name="Peng R."/>
            <person name="Zhang X."/>
            <person name="Liu F."/>
        </authorList>
    </citation>
    <scope>NUCLEOTIDE SEQUENCE [LARGE SCALE GENOMIC DNA]</scope>
    <source>
        <strain evidence="3">cv. PA1801</strain>
    </source>
</reference>
<dbReference type="InterPro" id="IPR000477">
    <property type="entry name" value="RT_dom"/>
</dbReference>
<dbReference type="Gene3D" id="3.30.70.270">
    <property type="match status" value="1"/>
</dbReference>
<dbReference type="OrthoDB" id="101614at2759"/>
<dbReference type="Gene3D" id="3.10.10.10">
    <property type="entry name" value="HIV Type 1 Reverse Transcriptase, subunit A, domain 1"/>
    <property type="match status" value="1"/>
</dbReference>
<comment type="caution">
    <text evidence="2">The sequence shown here is derived from an EMBL/GenBank/DDBJ whole genome shotgun (WGS) entry which is preliminary data.</text>
</comment>
<dbReference type="InterPro" id="IPR041577">
    <property type="entry name" value="RT_RNaseH_2"/>
</dbReference>
<dbReference type="PANTHER" id="PTHR48475:SF1">
    <property type="entry name" value="RNASE H TYPE-1 DOMAIN-CONTAINING PROTEIN"/>
    <property type="match status" value="1"/>
</dbReference>
<dbReference type="GO" id="GO:0015074">
    <property type="term" value="P:DNA integration"/>
    <property type="evidence" value="ECO:0007669"/>
    <property type="project" value="InterPro"/>
</dbReference>
<dbReference type="AlphaFoldDB" id="A0A5B6VJZ7"/>
<dbReference type="EMBL" id="SMMG02000006">
    <property type="protein sequence ID" value="KAA3469334.1"/>
    <property type="molecule type" value="Genomic_DNA"/>
</dbReference>
<dbReference type="PROSITE" id="PS50994">
    <property type="entry name" value="INTEGRASE"/>
    <property type="match status" value="1"/>
</dbReference>
<dbReference type="GO" id="GO:0003676">
    <property type="term" value="F:nucleic acid binding"/>
    <property type="evidence" value="ECO:0007669"/>
    <property type="project" value="InterPro"/>
</dbReference>
<dbReference type="CDD" id="cd09279">
    <property type="entry name" value="RNase_HI_like"/>
    <property type="match status" value="1"/>
</dbReference>
<dbReference type="InterPro" id="IPR043502">
    <property type="entry name" value="DNA/RNA_pol_sf"/>
</dbReference>
<dbReference type="InterPro" id="IPR012337">
    <property type="entry name" value="RNaseH-like_sf"/>
</dbReference>
<dbReference type="SUPFAM" id="SSF53098">
    <property type="entry name" value="Ribonuclease H-like"/>
    <property type="match status" value="2"/>
</dbReference>
<feature type="domain" description="Integrase catalytic" evidence="1">
    <location>
        <begin position="744"/>
        <end position="868"/>
    </location>
</feature>
<dbReference type="Gene3D" id="3.30.420.10">
    <property type="entry name" value="Ribonuclease H-like superfamily/Ribonuclease H"/>
    <property type="match status" value="2"/>
</dbReference>
<sequence>MTFPHISQTFVSGRIIHPERGLLENENPYINAIHEEETGQINLLGIHPYEPRSVLNNWTAEEVPVVFRDYTEDCDLSPDLLRMVKQEEKQILPHEEEVENIALEEGKVVKIGMRITGEMKQDLAYLLREFKDVFVWSYQDMPGLSTDIVVHRLPIRVECKPVQQKLRRMMPDVVLKIKEEKDGKVRMCVDYRDLNKASPKDNFPLPHIDTLVDNTVGYSLFSFMDGFSGYNQIKIHPEDMEKTTFIILWGTFCYKVMPFGLKNAGATYQRAMVTLFHDMTHKEIEVYVDDMIAKSRTKNEHIEVLKKLFLRLRKFQLKLNPAKCTFRARSGKLLGSIVSDRGIEIDSDKKHNQGVWDEECQRAFDKVKQYLSNAPVLSPPNPDRPLILYLTVFNNSMGCVLVQHDELGRNEKAINYLSKKFTECEMKYLSIENLCCALIWTTRRLMQYMLYHTTWLISKLDPLKYMMESTTLNGKMARCRALEDYEPLSFDFPNEELMYVANTEDFPWKLNFDGTSNAVGNGIGAILVSPSGDHYPFTCKLDFDCTNHMAEYEACIIGIRAAVERKIRVLEVYGDSALEFDDITFNYLTRDENQMADALATLASMIKVNKPEDMRPIQISIFEVSAHCYNLEEEEKDNHPLYHDVLRYVKNREYLEHATKNDKRTLRRLASDYVLDGDILYKRRKDQVLLRCADAVEVTKILEEVHEGACGTHANGFTMARQIMRFEYYWSTMERDFINYAKKAIKVEAASYASVTKSAVSRFLKKEIICRYRMPERIISDNTLNLNNSTVAEICSQFNIKHHNSSPYRPKMNGAVEAANKNIKKIVGKMIETCKDWHEKLPFALYAYRTSVRTSTGATPFSLVYGIEAVLPIEVEIPSLRVLSEIKLDKVEWIQARYDQLNLTEEKRLRVFVTRKMDVELEGPYVVKKAFSGGNPRAANPSSLFLAPKLLVAPQLTRIALRHRISRR</sequence>
<dbReference type="GO" id="GO:0004523">
    <property type="term" value="F:RNA-DNA hybrid ribonuclease activity"/>
    <property type="evidence" value="ECO:0007669"/>
    <property type="project" value="InterPro"/>
</dbReference>
<organism evidence="2 3">
    <name type="scientific">Gossypium australe</name>
    <dbReference type="NCBI Taxonomy" id="47621"/>
    <lineage>
        <taxon>Eukaryota</taxon>
        <taxon>Viridiplantae</taxon>
        <taxon>Streptophyta</taxon>
        <taxon>Embryophyta</taxon>
        <taxon>Tracheophyta</taxon>
        <taxon>Spermatophyta</taxon>
        <taxon>Magnoliopsida</taxon>
        <taxon>eudicotyledons</taxon>
        <taxon>Gunneridae</taxon>
        <taxon>Pentapetalae</taxon>
        <taxon>rosids</taxon>
        <taxon>malvids</taxon>
        <taxon>Malvales</taxon>
        <taxon>Malvaceae</taxon>
        <taxon>Malvoideae</taxon>
        <taxon>Gossypium</taxon>
    </lineage>
</organism>
<accession>A0A5B6VJZ7</accession>
<name>A0A5B6VJZ7_9ROSI</name>
<evidence type="ECO:0000313" key="3">
    <source>
        <dbReference type="Proteomes" id="UP000325315"/>
    </source>
</evidence>
<gene>
    <name evidence="2" type="ORF">EPI10_015132</name>
</gene>
<evidence type="ECO:0000259" key="1">
    <source>
        <dbReference type="PROSITE" id="PS50994"/>
    </source>
</evidence>